<reference evidence="3 4" key="1">
    <citation type="submission" date="2024-06" db="EMBL/GenBank/DDBJ databases">
        <title>The Natural Products Discovery Center: Release of the First 8490 Sequenced Strains for Exploring Actinobacteria Biosynthetic Diversity.</title>
        <authorList>
            <person name="Kalkreuter E."/>
            <person name="Kautsar S.A."/>
            <person name="Yang D."/>
            <person name="Bader C.D."/>
            <person name="Teijaro C.N."/>
            <person name="Fluegel L."/>
            <person name="Davis C.M."/>
            <person name="Simpson J.R."/>
            <person name="Lauterbach L."/>
            <person name="Steele A.D."/>
            <person name="Gui C."/>
            <person name="Meng S."/>
            <person name="Li G."/>
            <person name="Viehrig K."/>
            <person name="Ye F."/>
            <person name="Su P."/>
            <person name="Kiefer A.F."/>
            <person name="Nichols A."/>
            <person name="Cepeda A.J."/>
            <person name="Yan W."/>
            <person name="Fan B."/>
            <person name="Jiang Y."/>
            <person name="Adhikari A."/>
            <person name="Zheng C.-J."/>
            <person name="Schuster L."/>
            <person name="Cowan T.M."/>
            <person name="Smanski M.J."/>
            <person name="Chevrette M.G."/>
            <person name="De Carvalho L.P.S."/>
            <person name="Shen B."/>
        </authorList>
    </citation>
    <scope>NUCLEOTIDE SEQUENCE [LARGE SCALE GENOMIC DNA]</scope>
    <source>
        <strain evidence="3 4">NPDC046838</strain>
    </source>
</reference>
<keyword evidence="1" id="KW-1133">Transmembrane helix</keyword>
<dbReference type="GO" id="GO:0016301">
    <property type="term" value="F:kinase activity"/>
    <property type="evidence" value="ECO:0007669"/>
    <property type="project" value="UniProtKB-KW"/>
</dbReference>
<dbReference type="PROSITE" id="PS50146">
    <property type="entry name" value="DAGK"/>
    <property type="match status" value="1"/>
</dbReference>
<accession>A0ABV3BZB2</accession>
<dbReference type="InterPro" id="IPR016064">
    <property type="entry name" value="NAD/diacylglycerol_kinase_sf"/>
</dbReference>
<keyword evidence="4" id="KW-1185">Reference proteome</keyword>
<feature type="transmembrane region" description="Helical" evidence="1">
    <location>
        <begin position="88"/>
        <end position="108"/>
    </location>
</feature>
<dbReference type="Gene3D" id="3.40.50.10330">
    <property type="entry name" value="Probable inorganic polyphosphate/atp-NAD kinase, domain 1"/>
    <property type="match status" value="1"/>
</dbReference>
<feature type="transmembrane region" description="Helical" evidence="1">
    <location>
        <begin position="12"/>
        <end position="29"/>
    </location>
</feature>
<keyword evidence="1" id="KW-0812">Transmembrane</keyword>
<keyword evidence="1" id="KW-0472">Membrane</keyword>
<organism evidence="3 4">
    <name type="scientific">Streptomyces atriruber</name>
    <dbReference type="NCBI Taxonomy" id="545121"/>
    <lineage>
        <taxon>Bacteria</taxon>
        <taxon>Bacillati</taxon>
        <taxon>Actinomycetota</taxon>
        <taxon>Actinomycetes</taxon>
        <taxon>Kitasatosporales</taxon>
        <taxon>Streptomycetaceae</taxon>
        <taxon>Streptomyces</taxon>
    </lineage>
</organism>
<proteinExistence type="predicted"/>
<evidence type="ECO:0000259" key="2">
    <source>
        <dbReference type="PROSITE" id="PS50146"/>
    </source>
</evidence>
<dbReference type="RefSeq" id="WP_359357482.1">
    <property type="nucleotide sequence ID" value="NZ_JBEYXV010000026.1"/>
</dbReference>
<dbReference type="EMBL" id="JBEYXV010000026">
    <property type="protein sequence ID" value="MEU6826356.1"/>
    <property type="molecule type" value="Genomic_DNA"/>
</dbReference>
<name>A0ABV3BZB2_9ACTN</name>
<evidence type="ECO:0000313" key="3">
    <source>
        <dbReference type="EMBL" id="MEU6826356.1"/>
    </source>
</evidence>
<evidence type="ECO:0000313" key="4">
    <source>
        <dbReference type="Proteomes" id="UP001551176"/>
    </source>
</evidence>
<dbReference type="InterPro" id="IPR001206">
    <property type="entry name" value="Diacylglycerol_kinase_cat_dom"/>
</dbReference>
<keyword evidence="3" id="KW-0418">Kinase</keyword>
<dbReference type="Proteomes" id="UP001551176">
    <property type="component" value="Unassembled WGS sequence"/>
</dbReference>
<gene>
    <name evidence="3" type="ORF">ABZ921_37570</name>
</gene>
<dbReference type="InterPro" id="IPR017438">
    <property type="entry name" value="ATP-NAD_kinase_N"/>
</dbReference>
<dbReference type="Pfam" id="PF00781">
    <property type="entry name" value="DAGK_cat"/>
    <property type="match status" value="1"/>
</dbReference>
<feature type="domain" description="DAGKc" evidence="2">
    <location>
        <begin position="123"/>
        <end position="252"/>
    </location>
</feature>
<feature type="transmembrane region" description="Helical" evidence="1">
    <location>
        <begin position="64"/>
        <end position="82"/>
    </location>
</feature>
<evidence type="ECO:0000256" key="1">
    <source>
        <dbReference type="SAM" id="Phobius"/>
    </source>
</evidence>
<dbReference type="SMART" id="SM00046">
    <property type="entry name" value="DAGKc"/>
    <property type="match status" value="1"/>
</dbReference>
<dbReference type="Gene3D" id="2.60.200.40">
    <property type="match status" value="1"/>
</dbReference>
<feature type="transmembrane region" description="Helical" evidence="1">
    <location>
        <begin position="35"/>
        <end position="57"/>
    </location>
</feature>
<protein>
    <submittedName>
        <fullName evidence="3">Diacylglycerol kinase family protein</fullName>
    </submittedName>
</protein>
<sequence>MNPTLAQRQWLARASLASILVAGLTLGVFAGARAIGLLAVGLVGLVLVAAGLWWSLARQGTLRVLAVLLTLGAPVWVLVAYTRAHLTWVAVLAVVLWLVAVATGRAALVRDDGAAEMPEHPAPPVRHPVLIMNPRSGGGKVRRFELRERAQGLGAEVLLLEWRDGSDVADMARKAAAEGADLLGVAGGDGTQAQVAEVAAALGLPFLVIPAGTRNHFALDLGLDRDDPAKALDALRDGVELHVDLGSAGGLPFVNNVSFGAYAEVVASPAYRDDKTRTALRLLPDMLAGHEGPRLSARAGHTEFVEPQALLVSNNPYGTGDIAGLGRRSRMDGGVLGCVGVKVTSAAQAAGLLRGRRATGLVRATATHVVVDADQDRIQVGVDGEAISLRVPVHCEVRPLALRVLVPRHRPGVRRARPMLDWRHIGRLALGRSRKGSGADDPNR</sequence>
<keyword evidence="3" id="KW-0808">Transferase</keyword>
<dbReference type="SUPFAM" id="SSF111331">
    <property type="entry name" value="NAD kinase/diacylglycerol kinase-like"/>
    <property type="match status" value="1"/>
</dbReference>
<comment type="caution">
    <text evidence="3">The sequence shown here is derived from an EMBL/GenBank/DDBJ whole genome shotgun (WGS) entry which is preliminary data.</text>
</comment>